<keyword evidence="3" id="KW-1185">Reference proteome</keyword>
<feature type="transmembrane region" description="Helical" evidence="1">
    <location>
        <begin position="37"/>
        <end position="60"/>
    </location>
</feature>
<keyword evidence="1" id="KW-0472">Membrane</keyword>
<keyword evidence="1" id="KW-1133">Transmembrane helix</keyword>
<dbReference type="RefSeq" id="WP_250872518.1">
    <property type="nucleotide sequence ID" value="NZ_JALXFV010000002.1"/>
</dbReference>
<keyword evidence="1" id="KW-0812">Transmembrane</keyword>
<name>A0ABD6ASC3_9EURY</name>
<sequence>MAERVTIDLLDESGRPRSQFIDANSAIEARKLAVTRAWIRGVITGAVGVSTVLALVRWLGDEE</sequence>
<proteinExistence type="predicted"/>
<evidence type="ECO:0000256" key="1">
    <source>
        <dbReference type="SAM" id="Phobius"/>
    </source>
</evidence>
<organism evidence="2 3">
    <name type="scientific">Halomarina rubra</name>
    <dbReference type="NCBI Taxonomy" id="2071873"/>
    <lineage>
        <taxon>Archaea</taxon>
        <taxon>Methanobacteriati</taxon>
        <taxon>Methanobacteriota</taxon>
        <taxon>Stenosarchaea group</taxon>
        <taxon>Halobacteria</taxon>
        <taxon>Halobacteriales</taxon>
        <taxon>Natronomonadaceae</taxon>
        <taxon>Halomarina</taxon>
    </lineage>
</organism>
<evidence type="ECO:0000313" key="3">
    <source>
        <dbReference type="Proteomes" id="UP001597187"/>
    </source>
</evidence>
<reference evidence="2 3" key="1">
    <citation type="journal article" date="2019" name="Int. J. Syst. Evol. Microbiol.">
        <title>The Global Catalogue of Microorganisms (GCM) 10K type strain sequencing project: providing services to taxonomists for standard genome sequencing and annotation.</title>
        <authorList>
            <consortium name="The Broad Institute Genomics Platform"/>
            <consortium name="The Broad Institute Genome Sequencing Center for Infectious Disease"/>
            <person name="Wu L."/>
            <person name="Ma J."/>
        </authorList>
    </citation>
    <scope>NUCLEOTIDE SEQUENCE [LARGE SCALE GENOMIC DNA]</scope>
    <source>
        <strain evidence="2 3">CGMCC 1.12563</strain>
    </source>
</reference>
<accession>A0ABD6ASC3</accession>
<evidence type="ECO:0000313" key="2">
    <source>
        <dbReference type="EMBL" id="MFD1512544.1"/>
    </source>
</evidence>
<dbReference type="EMBL" id="JBHUDC010000002">
    <property type="protein sequence ID" value="MFD1512544.1"/>
    <property type="molecule type" value="Genomic_DNA"/>
</dbReference>
<gene>
    <name evidence="2" type="ORF">ACFSBT_04525</name>
</gene>
<dbReference type="AlphaFoldDB" id="A0ABD6ASC3"/>
<comment type="caution">
    <text evidence="2">The sequence shown here is derived from an EMBL/GenBank/DDBJ whole genome shotgun (WGS) entry which is preliminary data.</text>
</comment>
<protein>
    <submittedName>
        <fullName evidence="2">Uncharacterized protein</fullName>
    </submittedName>
</protein>
<dbReference type="Proteomes" id="UP001597187">
    <property type="component" value="Unassembled WGS sequence"/>
</dbReference>